<evidence type="ECO:0000313" key="3">
    <source>
        <dbReference type="Proteomes" id="UP001054252"/>
    </source>
</evidence>
<keyword evidence="3" id="KW-1185">Reference proteome</keyword>
<dbReference type="AlphaFoldDB" id="A0AAV5JZ64"/>
<name>A0AAV5JZ64_9ROSI</name>
<evidence type="ECO:0000256" key="1">
    <source>
        <dbReference type="SAM" id="MobiDB-lite"/>
    </source>
</evidence>
<dbReference type="Proteomes" id="UP001054252">
    <property type="component" value="Unassembled WGS sequence"/>
</dbReference>
<protein>
    <submittedName>
        <fullName evidence="2">Uncharacterized protein</fullName>
    </submittedName>
</protein>
<reference evidence="2 3" key="1">
    <citation type="journal article" date="2021" name="Commun. Biol.">
        <title>The genome of Shorea leprosula (Dipterocarpaceae) highlights the ecological relevance of drought in aseasonal tropical rainforests.</title>
        <authorList>
            <person name="Ng K.K.S."/>
            <person name="Kobayashi M.J."/>
            <person name="Fawcett J.A."/>
            <person name="Hatakeyama M."/>
            <person name="Paape T."/>
            <person name="Ng C.H."/>
            <person name="Ang C.C."/>
            <person name="Tnah L.H."/>
            <person name="Lee C.T."/>
            <person name="Nishiyama T."/>
            <person name="Sese J."/>
            <person name="O'Brien M.J."/>
            <person name="Copetti D."/>
            <person name="Mohd Noor M.I."/>
            <person name="Ong R.C."/>
            <person name="Putra M."/>
            <person name="Sireger I.Z."/>
            <person name="Indrioko S."/>
            <person name="Kosugi Y."/>
            <person name="Izuno A."/>
            <person name="Isagi Y."/>
            <person name="Lee S.L."/>
            <person name="Shimizu K.K."/>
        </authorList>
    </citation>
    <scope>NUCLEOTIDE SEQUENCE [LARGE SCALE GENOMIC DNA]</scope>
    <source>
        <strain evidence="2">214</strain>
    </source>
</reference>
<sequence>MAKQRAQEIVARLIATSALANTKRPRIENCSGGFDNKKGFSSAPSVSID</sequence>
<evidence type="ECO:0000313" key="2">
    <source>
        <dbReference type="EMBL" id="GKV17803.1"/>
    </source>
</evidence>
<comment type="caution">
    <text evidence="2">The sequence shown here is derived from an EMBL/GenBank/DDBJ whole genome shotgun (WGS) entry which is preliminary data.</text>
</comment>
<feature type="region of interest" description="Disordered" evidence="1">
    <location>
        <begin position="26"/>
        <end position="49"/>
    </location>
</feature>
<organism evidence="2 3">
    <name type="scientific">Rubroshorea leprosula</name>
    <dbReference type="NCBI Taxonomy" id="152421"/>
    <lineage>
        <taxon>Eukaryota</taxon>
        <taxon>Viridiplantae</taxon>
        <taxon>Streptophyta</taxon>
        <taxon>Embryophyta</taxon>
        <taxon>Tracheophyta</taxon>
        <taxon>Spermatophyta</taxon>
        <taxon>Magnoliopsida</taxon>
        <taxon>eudicotyledons</taxon>
        <taxon>Gunneridae</taxon>
        <taxon>Pentapetalae</taxon>
        <taxon>rosids</taxon>
        <taxon>malvids</taxon>
        <taxon>Malvales</taxon>
        <taxon>Dipterocarpaceae</taxon>
        <taxon>Rubroshorea</taxon>
    </lineage>
</organism>
<gene>
    <name evidence="2" type="ORF">SLEP1_g28265</name>
</gene>
<dbReference type="EMBL" id="BPVZ01000049">
    <property type="protein sequence ID" value="GKV17803.1"/>
    <property type="molecule type" value="Genomic_DNA"/>
</dbReference>
<proteinExistence type="predicted"/>
<accession>A0AAV5JZ64</accession>